<accession>A0A917X5R1</accession>
<dbReference type="EMBL" id="BMPI01000062">
    <property type="protein sequence ID" value="GGM71453.1"/>
    <property type="molecule type" value="Genomic_DNA"/>
</dbReference>
<dbReference type="Gene3D" id="1.10.150.130">
    <property type="match status" value="1"/>
</dbReference>
<evidence type="ECO:0000313" key="3">
    <source>
        <dbReference type="EMBL" id="GGM71453.1"/>
    </source>
</evidence>
<proteinExistence type="predicted"/>
<evidence type="ECO:0008006" key="5">
    <source>
        <dbReference type="Google" id="ProtNLM"/>
    </source>
</evidence>
<reference evidence="3" key="2">
    <citation type="submission" date="2020-09" db="EMBL/GenBank/DDBJ databases">
        <authorList>
            <person name="Sun Q."/>
            <person name="Ohkuma M."/>
        </authorList>
    </citation>
    <scope>NUCLEOTIDE SEQUENCE</scope>
    <source>
        <strain evidence="3">JCM 19831</strain>
    </source>
</reference>
<name>A0A917X5R1_9ACTN</name>
<dbReference type="SUPFAM" id="SSF56349">
    <property type="entry name" value="DNA breaking-rejoining enzymes"/>
    <property type="match status" value="1"/>
</dbReference>
<keyword evidence="1" id="KW-0238">DNA-binding</keyword>
<comment type="caution">
    <text evidence="3">The sequence shown here is derived from an EMBL/GenBank/DDBJ whole genome shotgun (WGS) entry which is preliminary data.</text>
</comment>
<dbReference type="GO" id="GO:0003677">
    <property type="term" value="F:DNA binding"/>
    <property type="evidence" value="ECO:0007669"/>
    <property type="project" value="UniProtKB-KW"/>
</dbReference>
<dbReference type="Proteomes" id="UP000642070">
    <property type="component" value="Unassembled WGS sequence"/>
</dbReference>
<organism evidence="3 4">
    <name type="scientific">Dactylosporangium sucinum</name>
    <dbReference type="NCBI Taxonomy" id="1424081"/>
    <lineage>
        <taxon>Bacteria</taxon>
        <taxon>Bacillati</taxon>
        <taxon>Actinomycetota</taxon>
        <taxon>Actinomycetes</taxon>
        <taxon>Micromonosporales</taxon>
        <taxon>Micromonosporaceae</taxon>
        <taxon>Dactylosporangium</taxon>
    </lineage>
</organism>
<sequence length="182" mass="19500">MGRPQLDDIKASEIESLVEEVKAARVLRSNGRGGHSSAENMITALRCLYRRAVADGYLTEAQNPALKVAKPKRLQSTRRALADTRLAEINAIAGTTGDDPALDAPLIRLHTETACRRGGAQRGARTEAAAHLWLAPIASRPARTGRHADPTTGDRACRRHDGSGTSDQVLPLPVTYAVPGRP</sequence>
<dbReference type="AlphaFoldDB" id="A0A917X5R1"/>
<evidence type="ECO:0000313" key="4">
    <source>
        <dbReference type="Proteomes" id="UP000642070"/>
    </source>
</evidence>
<feature type="region of interest" description="Disordered" evidence="2">
    <location>
        <begin position="142"/>
        <end position="171"/>
    </location>
</feature>
<keyword evidence="4" id="KW-1185">Reference proteome</keyword>
<protein>
    <recommendedName>
        <fullName evidence="5">Integrase</fullName>
    </recommendedName>
</protein>
<dbReference type="InterPro" id="IPR011010">
    <property type="entry name" value="DNA_brk_join_enz"/>
</dbReference>
<reference evidence="3" key="1">
    <citation type="journal article" date="2014" name="Int. J. Syst. Evol. Microbiol.">
        <title>Complete genome sequence of Corynebacterium casei LMG S-19264T (=DSM 44701T), isolated from a smear-ripened cheese.</title>
        <authorList>
            <consortium name="US DOE Joint Genome Institute (JGI-PGF)"/>
            <person name="Walter F."/>
            <person name="Albersmeier A."/>
            <person name="Kalinowski J."/>
            <person name="Ruckert C."/>
        </authorList>
    </citation>
    <scope>NUCLEOTIDE SEQUENCE</scope>
    <source>
        <strain evidence="3">JCM 19831</strain>
    </source>
</reference>
<evidence type="ECO:0000256" key="2">
    <source>
        <dbReference type="SAM" id="MobiDB-lite"/>
    </source>
</evidence>
<dbReference type="InterPro" id="IPR010998">
    <property type="entry name" value="Integrase_recombinase_N"/>
</dbReference>
<gene>
    <name evidence="3" type="ORF">GCM10007977_086630</name>
</gene>
<evidence type="ECO:0000256" key="1">
    <source>
        <dbReference type="ARBA" id="ARBA00023125"/>
    </source>
</evidence>